<dbReference type="GO" id="GO:0009297">
    <property type="term" value="P:pilus assembly"/>
    <property type="evidence" value="ECO:0007669"/>
    <property type="project" value="InterPro"/>
</dbReference>
<dbReference type="PROSITE" id="PS01151">
    <property type="entry name" value="FIMBRIAL_USHER"/>
    <property type="match status" value="1"/>
</dbReference>
<evidence type="ECO:0000256" key="7">
    <source>
        <dbReference type="ARBA" id="ARBA00022729"/>
    </source>
</evidence>
<name>A0A759K910_SALER</name>
<dbReference type="InterPro" id="IPR000015">
    <property type="entry name" value="Fimb_usher"/>
</dbReference>
<gene>
    <name evidence="12" type="primary">pefC</name>
    <name evidence="12" type="ORF">G8W59_002886</name>
</gene>
<evidence type="ECO:0000256" key="3">
    <source>
        <dbReference type="ARBA" id="ARBA00022448"/>
    </source>
</evidence>
<reference evidence="12" key="2">
    <citation type="submission" date="2020-02" db="EMBL/GenBank/DDBJ databases">
        <authorList>
            <consortium name="NCBI Pathogen Detection Project"/>
        </authorList>
    </citation>
    <scope>NUCLEOTIDE SEQUENCE</scope>
    <source>
        <strain evidence="12">MA.CK_94/00000542</strain>
    </source>
</reference>
<keyword evidence="4" id="KW-1134">Transmembrane beta strand</keyword>
<dbReference type="NCBIfam" id="NF011760">
    <property type="entry name" value="PRK15213.1"/>
    <property type="match status" value="1"/>
</dbReference>
<evidence type="ECO:0000259" key="11">
    <source>
        <dbReference type="Pfam" id="PF13954"/>
    </source>
</evidence>
<evidence type="ECO:0000256" key="8">
    <source>
        <dbReference type="ARBA" id="ARBA00023136"/>
    </source>
</evidence>
<protein>
    <submittedName>
        <fullName evidence="12">PefC/AfrB family outer membrane usher protein</fullName>
    </submittedName>
</protein>
<dbReference type="GO" id="GO:0015473">
    <property type="term" value="F:fimbrial usher porin activity"/>
    <property type="evidence" value="ECO:0007669"/>
    <property type="project" value="InterPro"/>
</dbReference>
<dbReference type="InterPro" id="IPR042186">
    <property type="entry name" value="FimD_plug_dom"/>
</dbReference>
<dbReference type="Gene3D" id="2.60.40.3110">
    <property type="match status" value="1"/>
</dbReference>
<dbReference type="Gene3D" id="2.60.40.2070">
    <property type="match status" value="1"/>
</dbReference>
<dbReference type="PANTHER" id="PTHR30451">
    <property type="entry name" value="OUTER MEMBRANE USHER PROTEIN"/>
    <property type="match status" value="1"/>
</dbReference>
<dbReference type="Gene3D" id="3.10.20.410">
    <property type="match status" value="1"/>
</dbReference>
<feature type="domain" description="PapC N-terminal" evidence="11">
    <location>
        <begin position="36"/>
        <end position="170"/>
    </location>
</feature>
<evidence type="ECO:0000256" key="6">
    <source>
        <dbReference type="ARBA" id="ARBA00022692"/>
    </source>
</evidence>
<evidence type="ECO:0000313" key="12">
    <source>
        <dbReference type="EMBL" id="HAG1890880.1"/>
    </source>
</evidence>
<dbReference type="GO" id="GO:0009279">
    <property type="term" value="C:cell outer membrane"/>
    <property type="evidence" value="ECO:0007669"/>
    <property type="project" value="UniProtKB-SubCell"/>
</dbReference>
<keyword evidence="8 10" id="KW-0472">Membrane</keyword>
<keyword evidence="7" id="KW-0732">Signal</keyword>
<evidence type="ECO:0000256" key="4">
    <source>
        <dbReference type="ARBA" id="ARBA00022452"/>
    </source>
</evidence>
<dbReference type="InterPro" id="IPR037224">
    <property type="entry name" value="PapC_N_sf"/>
</dbReference>
<accession>A0A759K910</accession>
<proteinExistence type="inferred from homology"/>
<reference evidence="12" key="1">
    <citation type="journal article" date="2018" name="Genome Biol.">
        <title>SKESA: strategic k-mer extension for scrupulous assemblies.</title>
        <authorList>
            <person name="Souvorov A."/>
            <person name="Agarwala R."/>
            <person name="Lipman D.J."/>
        </authorList>
    </citation>
    <scope>NUCLEOTIDE SEQUENCE</scope>
    <source>
        <strain evidence="12">MA.CK_94/00000542</strain>
    </source>
</reference>
<comment type="similarity">
    <text evidence="2 10">Belongs to the fimbrial export usher family.</text>
</comment>
<evidence type="ECO:0000256" key="1">
    <source>
        <dbReference type="ARBA" id="ARBA00004571"/>
    </source>
</evidence>
<keyword evidence="9 10" id="KW-0998">Cell outer membrane</keyword>
<dbReference type="SUPFAM" id="SSF141729">
    <property type="entry name" value="FimD N-terminal domain-like"/>
    <property type="match status" value="1"/>
</dbReference>
<comment type="subcellular location">
    <subcellularLocation>
        <location evidence="1 10">Cell outer membrane</location>
        <topology evidence="1 10">Multi-pass membrane protein</topology>
    </subcellularLocation>
</comment>
<evidence type="ECO:0000256" key="9">
    <source>
        <dbReference type="ARBA" id="ARBA00023237"/>
    </source>
</evidence>
<dbReference type="Pfam" id="PF13954">
    <property type="entry name" value="PapC_N"/>
    <property type="match status" value="1"/>
</dbReference>
<evidence type="ECO:0000256" key="5">
    <source>
        <dbReference type="ARBA" id="ARBA00022558"/>
    </source>
</evidence>
<dbReference type="InterPro" id="IPR043142">
    <property type="entry name" value="PapC-like_C_sf"/>
</dbReference>
<evidence type="ECO:0000256" key="10">
    <source>
        <dbReference type="RuleBase" id="RU003884"/>
    </source>
</evidence>
<keyword evidence="6 10" id="KW-0812">Transmembrane</keyword>
<dbReference type="EMBL" id="DAAXOJ010000003">
    <property type="protein sequence ID" value="HAG1890880.1"/>
    <property type="molecule type" value="Genomic_DNA"/>
</dbReference>
<comment type="caution">
    <text evidence="12">The sequence shown here is derived from an EMBL/GenBank/DDBJ whole genome shotgun (WGS) entry which is preliminary data.</text>
</comment>
<dbReference type="PANTHER" id="PTHR30451:SF21">
    <property type="entry name" value="FIMBRIAL USHER DOMAIN-CONTAINING PROTEIN YDET-RELATED"/>
    <property type="match status" value="1"/>
</dbReference>
<dbReference type="Pfam" id="PF00577">
    <property type="entry name" value="Usher"/>
    <property type="match status" value="1"/>
</dbReference>
<keyword evidence="5 10" id="KW-1029">Fimbrium biogenesis</keyword>
<evidence type="ECO:0000256" key="2">
    <source>
        <dbReference type="ARBA" id="ARBA00008064"/>
    </source>
</evidence>
<organism evidence="12">
    <name type="scientific">Salmonella enterica</name>
    <name type="common">Salmonella choleraesuis</name>
    <dbReference type="NCBI Taxonomy" id="28901"/>
    <lineage>
        <taxon>Bacteria</taxon>
        <taxon>Pseudomonadati</taxon>
        <taxon>Pseudomonadota</taxon>
        <taxon>Gammaproteobacteria</taxon>
        <taxon>Enterobacterales</taxon>
        <taxon>Enterobacteriaceae</taxon>
        <taxon>Salmonella</taxon>
    </lineage>
</organism>
<dbReference type="InterPro" id="IPR025885">
    <property type="entry name" value="PapC_N"/>
</dbReference>
<dbReference type="AlphaFoldDB" id="A0A759K910"/>
<keyword evidence="3 10" id="KW-0813">Transport</keyword>
<sequence>MFQIIFGGGMLNYPKLTLLSCLIFKAMNAHGEDNLNLNFLQGVAKNNIPEILSSNKKYPAGKYVVDVVFNRESFGRQILEVEKDDGEALCLSTDWITRTELPLRLSQFEKQYDPLRKCYRIGNFPDVRIDLDYGAQALRFSVPQIALKNTTSGEDWDYGIPGLRLSWSGNASKSNTNKEQLYGNFDLNANLGRWVFSGKTSGFNDRGFTTPEATLSTAIAPIRGKLLMGKTMTASTLLPDFSFYGISLRSDSNMVPWSVRGYAPQISGVAATNARVTVSQGDYAISSEIVPPGPFSLNNIRPVSNGDLTVTIEEEDGSKTVRTYPITTLPTLLRAGDFNYNIAAGTREDREGNSQDVKDIFAMGSLDYGFVPFTLNVATILHSNYQSAGVGITKDFGVPGALSASINASRSVFDNDFTQYNRRNTQTGVSGLLKYAKGLTTTTNLQLMSYRYTGEKYVDFSGFDQKNLYSRDNRKERYEALLTQSFGNTFVTASGWMQSYRDNNKDSGGNLSISTVFEKISLSFGANYGKYQRNDSEDFGVSMSVSVPFSAFERPHYNTNSVSYTRAGKTTFNTGVSGNIEDRLSYNLSSGMSENVKSASAYAGMSFDKMQTGLSVSQSNNLTGMSLSASGSVIATQPTGVLFSREQNNTIAVVRLKDIPGVRFNGSAPTNKKGVTAFYISPYNKNDIRINTEQLPDNIELINSAYSVIPTERAIVFRDFAHSEIKRYIFRVIDRDGKPVMAGSQARTEQGINAGFVSNGGILLVNVLAEPKEIIVRQQDGKQCQFSMQNIVSGLNKTKEVRCE</sequence>
<dbReference type="InterPro" id="IPR018030">
    <property type="entry name" value="Fimbrial_membr_usher_CS"/>
</dbReference>
<dbReference type="Gene3D" id="2.60.40.2610">
    <property type="entry name" value="Outer membrane usher protein FimD, plug domain"/>
    <property type="match status" value="1"/>
</dbReference>